<reference evidence="1" key="1">
    <citation type="submission" date="2021-06" db="EMBL/GenBank/DDBJ databases">
        <authorList>
            <person name="Kallberg Y."/>
            <person name="Tangrot J."/>
            <person name="Rosling A."/>
        </authorList>
    </citation>
    <scope>NUCLEOTIDE SEQUENCE</scope>
    <source>
        <strain evidence="1">IL203A</strain>
    </source>
</reference>
<sequence>YNKELHLIFEYSSNQHFQIVPFFYPQGQINLDSQIQRNWRKRALCFKE</sequence>
<evidence type="ECO:0000313" key="2">
    <source>
        <dbReference type="Proteomes" id="UP000789702"/>
    </source>
</evidence>
<organism evidence="1 2">
    <name type="scientific">Dentiscutata heterogama</name>
    <dbReference type="NCBI Taxonomy" id="1316150"/>
    <lineage>
        <taxon>Eukaryota</taxon>
        <taxon>Fungi</taxon>
        <taxon>Fungi incertae sedis</taxon>
        <taxon>Mucoromycota</taxon>
        <taxon>Glomeromycotina</taxon>
        <taxon>Glomeromycetes</taxon>
        <taxon>Diversisporales</taxon>
        <taxon>Gigasporaceae</taxon>
        <taxon>Dentiscutata</taxon>
    </lineage>
</organism>
<dbReference type="Proteomes" id="UP000789702">
    <property type="component" value="Unassembled WGS sequence"/>
</dbReference>
<gene>
    <name evidence="1" type="ORF">DHETER_LOCUS16253</name>
</gene>
<accession>A0ACA9R5J5</accession>
<keyword evidence="2" id="KW-1185">Reference proteome</keyword>
<proteinExistence type="predicted"/>
<evidence type="ECO:0000313" key="1">
    <source>
        <dbReference type="EMBL" id="CAG8778258.1"/>
    </source>
</evidence>
<protein>
    <submittedName>
        <fullName evidence="1">15055_t:CDS:1</fullName>
    </submittedName>
</protein>
<feature type="non-terminal residue" evidence="1">
    <location>
        <position position="48"/>
    </location>
</feature>
<feature type="non-terminal residue" evidence="1">
    <location>
        <position position="1"/>
    </location>
</feature>
<comment type="caution">
    <text evidence="1">The sequence shown here is derived from an EMBL/GenBank/DDBJ whole genome shotgun (WGS) entry which is preliminary data.</text>
</comment>
<dbReference type="EMBL" id="CAJVPU010061222">
    <property type="protein sequence ID" value="CAG8778258.1"/>
    <property type="molecule type" value="Genomic_DNA"/>
</dbReference>
<name>A0ACA9R5J5_9GLOM</name>